<comment type="caution">
    <text evidence="4">The sequence shown here is derived from an EMBL/GenBank/DDBJ whole genome shotgun (WGS) entry which is preliminary data.</text>
</comment>
<dbReference type="SUPFAM" id="SSF46689">
    <property type="entry name" value="Homeodomain-like"/>
    <property type="match status" value="1"/>
</dbReference>
<dbReference type="InterPro" id="IPR001647">
    <property type="entry name" value="HTH_TetR"/>
</dbReference>
<keyword evidence="5" id="KW-1185">Reference proteome</keyword>
<dbReference type="EMBL" id="JACHGT010000016">
    <property type="protein sequence ID" value="MBB6038406.1"/>
    <property type="molecule type" value="Genomic_DNA"/>
</dbReference>
<accession>A0A841FQR0</accession>
<keyword evidence="1 2" id="KW-0238">DNA-binding</keyword>
<protein>
    <submittedName>
        <fullName evidence="4">AcrR family transcriptional regulator</fullName>
    </submittedName>
</protein>
<dbReference type="InterPro" id="IPR009057">
    <property type="entry name" value="Homeodomain-like_sf"/>
</dbReference>
<evidence type="ECO:0000256" key="2">
    <source>
        <dbReference type="PROSITE-ProRule" id="PRU00335"/>
    </source>
</evidence>
<feature type="domain" description="HTH tetR-type" evidence="3">
    <location>
        <begin position="17"/>
        <end position="77"/>
    </location>
</feature>
<dbReference type="PROSITE" id="PS01081">
    <property type="entry name" value="HTH_TETR_1"/>
    <property type="match status" value="1"/>
</dbReference>
<dbReference type="InterPro" id="IPR050109">
    <property type="entry name" value="HTH-type_TetR-like_transc_reg"/>
</dbReference>
<dbReference type="Pfam" id="PF00440">
    <property type="entry name" value="TetR_N"/>
    <property type="match status" value="1"/>
</dbReference>
<dbReference type="PANTHER" id="PTHR30055:SF201">
    <property type="entry name" value="TRANSCRIPTIONAL REGULATORY PROTEIN"/>
    <property type="match status" value="1"/>
</dbReference>
<reference evidence="4 5" key="1">
    <citation type="submission" date="2020-08" db="EMBL/GenBank/DDBJ databases">
        <title>Genomic Encyclopedia of Type Strains, Phase IV (KMG-IV): sequencing the most valuable type-strain genomes for metagenomic binning, comparative biology and taxonomic classification.</title>
        <authorList>
            <person name="Goeker M."/>
        </authorList>
    </citation>
    <scope>NUCLEOTIDE SEQUENCE [LARGE SCALE GENOMIC DNA]</scope>
    <source>
        <strain evidence="4 5">YIM 65646</strain>
    </source>
</reference>
<dbReference type="GO" id="GO:0003700">
    <property type="term" value="F:DNA-binding transcription factor activity"/>
    <property type="evidence" value="ECO:0007669"/>
    <property type="project" value="TreeGrafter"/>
</dbReference>
<dbReference type="InterPro" id="IPR041669">
    <property type="entry name" value="TetR_C_15"/>
</dbReference>
<dbReference type="AlphaFoldDB" id="A0A841FQR0"/>
<evidence type="ECO:0000256" key="1">
    <source>
        <dbReference type="ARBA" id="ARBA00023125"/>
    </source>
</evidence>
<evidence type="ECO:0000313" key="4">
    <source>
        <dbReference type="EMBL" id="MBB6038406.1"/>
    </source>
</evidence>
<feature type="DNA-binding region" description="H-T-H motif" evidence="2">
    <location>
        <begin position="40"/>
        <end position="59"/>
    </location>
</feature>
<evidence type="ECO:0000313" key="5">
    <source>
        <dbReference type="Proteomes" id="UP000548476"/>
    </source>
</evidence>
<organism evidence="4 5">
    <name type="scientific">Phytomonospora endophytica</name>
    <dbReference type="NCBI Taxonomy" id="714109"/>
    <lineage>
        <taxon>Bacteria</taxon>
        <taxon>Bacillati</taxon>
        <taxon>Actinomycetota</taxon>
        <taxon>Actinomycetes</taxon>
        <taxon>Micromonosporales</taxon>
        <taxon>Micromonosporaceae</taxon>
        <taxon>Phytomonospora</taxon>
    </lineage>
</organism>
<gene>
    <name evidence="4" type="ORF">HNR73_006289</name>
</gene>
<dbReference type="RefSeq" id="WP_184791202.1">
    <property type="nucleotide sequence ID" value="NZ_BONT01000009.1"/>
</dbReference>
<sequence length="209" mass="22291">MNRERRQDNRKRQARGELRIAQILDAAAECFGEVGFASTSTNAIAATAGISPGSLYQFFANKDDIARALAKRYIRLLEAAHGEAFADEVAKLPLSDMLDRIVDPIVAFNLAHPGFQALLADPGVPSQVSEAKKPLHAVMLTRIDAIFGVRAPELAPDKRRRGAEVAVGIFAALLRMVLAAGPAERPALVAELKRAVGGYLGPLVGEGAV</sequence>
<name>A0A841FQR0_9ACTN</name>
<dbReference type="InterPro" id="IPR023772">
    <property type="entry name" value="DNA-bd_HTH_TetR-type_CS"/>
</dbReference>
<dbReference type="Gene3D" id="1.10.357.10">
    <property type="entry name" value="Tetracycline Repressor, domain 2"/>
    <property type="match status" value="1"/>
</dbReference>
<dbReference type="PRINTS" id="PR00455">
    <property type="entry name" value="HTHTETR"/>
</dbReference>
<evidence type="ECO:0000259" key="3">
    <source>
        <dbReference type="PROSITE" id="PS50977"/>
    </source>
</evidence>
<dbReference type="Proteomes" id="UP000548476">
    <property type="component" value="Unassembled WGS sequence"/>
</dbReference>
<proteinExistence type="predicted"/>
<dbReference type="PROSITE" id="PS50977">
    <property type="entry name" value="HTH_TETR_2"/>
    <property type="match status" value="1"/>
</dbReference>
<dbReference type="GO" id="GO:0000976">
    <property type="term" value="F:transcription cis-regulatory region binding"/>
    <property type="evidence" value="ECO:0007669"/>
    <property type="project" value="TreeGrafter"/>
</dbReference>
<dbReference type="PANTHER" id="PTHR30055">
    <property type="entry name" value="HTH-TYPE TRANSCRIPTIONAL REGULATOR RUTR"/>
    <property type="match status" value="1"/>
</dbReference>
<dbReference type="Pfam" id="PF17918">
    <property type="entry name" value="TetR_C_15"/>
    <property type="match status" value="1"/>
</dbReference>